<dbReference type="Gene3D" id="3.30.1520.10">
    <property type="entry name" value="Phox-like domain"/>
    <property type="match status" value="1"/>
</dbReference>
<accession>W2KBI5</accession>
<dbReference type="PROSITE" id="PS50195">
    <property type="entry name" value="PX"/>
    <property type="match status" value="1"/>
</dbReference>
<dbReference type="GO" id="GO:0035091">
    <property type="term" value="F:phosphatidylinositol binding"/>
    <property type="evidence" value="ECO:0007669"/>
    <property type="project" value="InterPro"/>
</dbReference>
<feature type="domain" description="PX" evidence="2">
    <location>
        <begin position="61"/>
        <end position="237"/>
    </location>
</feature>
<protein>
    <recommendedName>
        <fullName evidence="2">PX domain-containing protein</fullName>
    </recommendedName>
</protein>
<feature type="non-terminal residue" evidence="3">
    <location>
        <position position="1"/>
    </location>
</feature>
<evidence type="ECO:0000313" key="3">
    <source>
        <dbReference type="EMBL" id="ETL82498.1"/>
    </source>
</evidence>
<proteinExistence type="predicted"/>
<dbReference type="OrthoDB" id="104820at2759"/>
<dbReference type="AlphaFoldDB" id="W2KBI5"/>
<dbReference type="Proteomes" id="UP000054423">
    <property type="component" value="Unassembled WGS sequence"/>
</dbReference>
<sequence>GPAVSPAIIFVCEAHSSSSTTQEWYMMKSTFDPDDQVDVDANLGRRLSKLSNNSKHAFTLNQVQRVKVCATYDREDEDGATMYVLDVYLQYVQRGLPTTPGKTTSERRSRLQQEKEETEPEYQVEHRYSAFRELRKRITAIVHDREHMQWCAYCSRVTWITSVEGFPSRFPNRGRWAVYTGWRRLLIHMRKRKLERFVNQILRAAKDLSYRRGGGQCQRFIEVSQILNTFLMDPDLRPEGCVW</sequence>
<reference evidence="3" key="1">
    <citation type="submission" date="2013-11" db="EMBL/GenBank/DDBJ databases">
        <title>The Genome Sequence of Phytophthora parasitica CHvinca01.</title>
        <authorList>
            <consortium name="The Broad Institute Genomics Platform"/>
            <person name="Russ C."/>
            <person name="Tyler B."/>
            <person name="Panabieres F."/>
            <person name="Shan W."/>
            <person name="Tripathy S."/>
            <person name="Grunwald N."/>
            <person name="Machado M."/>
            <person name="Johnson C.S."/>
            <person name="Arredondo F."/>
            <person name="Hong C."/>
            <person name="Coffey M."/>
            <person name="Young S.K."/>
            <person name="Zeng Q."/>
            <person name="Gargeya S."/>
            <person name="Fitzgerald M."/>
            <person name="Abouelleil A."/>
            <person name="Alvarado L."/>
            <person name="Chapman S.B."/>
            <person name="Gainer-Dewar J."/>
            <person name="Goldberg J."/>
            <person name="Griggs A."/>
            <person name="Gujja S."/>
            <person name="Hansen M."/>
            <person name="Howarth C."/>
            <person name="Imamovic A."/>
            <person name="Ireland A."/>
            <person name="Larimer J."/>
            <person name="McCowan C."/>
            <person name="Murphy C."/>
            <person name="Pearson M."/>
            <person name="Poon T.W."/>
            <person name="Priest M."/>
            <person name="Roberts A."/>
            <person name="Saif S."/>
            <person name="Shea T."/>
            <person name="Sykes S."/>
            <person name="Wortman J."/>
            <person name="Nusbaum C."/>
            <person name="Birren B."/>
        </authorList>
    </citation>
    <scope>NUCLEOTIDE SEQUENCE [LARGE SCALE GENOMIC DNA]</scope>
    <source>
        <strain evidence="3">CHvinca01</strain>
    </source>
</reference>
<dbReference type="EMBL" id="KI682209">
    <property type="protein sequence ID" value="ETL82498.1"/>
    <property type="molecule type" value="Genomic_DNA"/>
</dbReference>
<evidence type="ECO:0000256" key="1">
    <source>
        <dbReference type="SAM" id="MobiDB-lite"/>
    </source>
</evidence>
<dbReference type="VEuPathDB" id="FungiDB:PPTG_16696"/>
<dbReference type="InterPro" id="IPR001683">
    <property type="entry name" value="PX_dom"/>
</dbReference>
<gene>
    <name evidence="3" type="ORF">L917_17340</name>
</gene>
<dbReference type="SUPFAM" id="SSF64268">
    <property type="entry name" value="PX domain"/>
    <property type="match status" value="1"/>
</dbReference>
<evidence type="ECO:0000259" key="2">
    <source>
        <dbReference type="PROSITE" id="PS50195"/>
    </source>
</evidence>
<name>W2KBI5_PHYNI</name>
<organism evidence="3">
    <name type="scientific">Phytophthora nicotianae</name>
    <name type="common">Potato buckeye rot agent</name>
    <name type="synonym">Phytophthora parasitica</name>
    <dbReference type="NCBI Taxonomy" id="4792"/>
    <lineage>
        <taxon>Eukaryota</taxon>
        <taxon>Sar</taxon>
        <taxon>Stramenopiles</taxon>
        <taxon>Oomycota</taxon>
        <taxon>Peronosporomycetes</taxon>
        <taxon>Peronosporales</taxon>
        <taxon>Peronosporaceae</taxon>
        <taxon>Phytophthora</taxon>
    </lineage>
</organism>
<feature type="compositionally biased region" description="Basic and acidic residues" evidence="1">
    <location>
        <begin position="104"/>
        <end position="115"/>
    </location>
</feature>
<dbReference type="InterPro" id="IPR036871">
    <property type="entry name" value="PX_dom_sf"/>
</dbReference>
<feature type="region of interest" description="Disordered" evidence="1">
    <location>
        <begin position="98"/>
        <end position="119"/>
    </location>
</feature>